<dbReference type="InterPro" id="IPR053240">
    <property type="entry name" value="VTT_domain"/>
</dbReference>
<accession>B1X4E9</accession>
<gene>
    <name evidence="3" type="ordered locus">PCC_0377</name>
</gene>
<feature type="transmembrane region" description="Helical" evidence="1">
    <location>
        <begin position="173"/>
        <end position="194"/>
    </location>
</feature>
<feature type="transmembrane region" description="Helical" evidence="1">
    <location>
        <begin position="55"/>
        <end position="76"/>
    </location>
</feature>
<reference evidence="3" key="1">
    <citation type="submission" date="2007-08" db="EMBL/GenBank/DDBJ databases">
        <authorList>
            <person name="Gloeckner G."/>
            <person name="Nowack E."/>
            <person name="Melkonian M."/>
        </authorList>
    </citation>
    <scope>NUCLEOTIDE SEQUENCE</scope>
</reference>
<sequence>MHLYQFVDQISCFLKLPEGKLIFITIYALWVIFLLPGSAVTMASGFLYGPWTGTLLVFIGSSIGAEISFLLGRYFLQTWVNRRLIGQSKFQTIEKIISQGGLRLILLTRLSPIFPFSFLNMVYGVSRVSLRNYTIGLIGTLPGTFALCQFASVAHSLTELQNASDTGSNLSSLSVQILGFLSTAILIGVIGRSANDILSTSNKKL</sequence>
<dbReference type="AlphaFoldDB" id="B1X4E9"/>
<dbReference type="EMBL" id="CP000815">
    <property type="protein sequence ID" value="ACB42818.1"/>
    <property type="molecule type" value="Genomic_DNA"/>
</dbReference>
<dbReference type="Pfam" id="PF09335">
    <property type="entry name" value="VTT_dom"/>
    <property type="match status" value="1"/>
</dbReference>
<feature type="domain" description="VTT" evidence="2">
    <location>
        <begin position="35"/>
        <end position="150"/>
    </location>
</feature>
<keyword evidence="1" id="KW-0472">Membrane</keyword>
<keyword evidence="3" id="KW-0934">Plastid</keyword>
<evidence type="ECO:0000313" key="3">
    <source>
        <dbReference type="EMBL" id="ACB42818.1"/>
    </source>
</evidence>
<feature type="transmembrane region" description="Helical" evidence="1">
    <location>
        <begin position="133"/>
        <end position="153"/>
    </location>
</feature>
<keyword evidence="1" id="KW-0812">Transmembrane</keyword>
<dbReference type="RefSeq" id="YP_002049028.1">
    <property type="nucleotide sequence ID" value="NC_011087.1"/>
</dbReference>
<proteinExistence type="predicted"/>
<geneLocation type="organellar chromatophore" evidence="3"/>
<name>B1X4E9_PAUCH</name>
<reference evidence="3" key="2">
    <citation type="journal article" date="2008" name="Curr. Biol.">
        <title>Chromatophore genome sequence of Paulinella sheds light on acquisition of photosynthesis by eukaryotes.</title>
        <authorList>
            <person name="Nowack E.C.M."/>
            <person name="Melkonian M."/>
            <person name="Gloeckner G."/>
        </authorList>
    </citation>
    <scope>NUCLEOTIDE SEQUENCE [LARGE SCALE GENOMIC DNA]</scope>
</reference>
<dbReference type="GeneID" id="6481955"/>
<dbReference type="InterPro" id="IPR032816">
    <property type="entry name" value="VTT_dom"/>
</dbReference>
<evidence type="ECO:0000256" key="1">
    <source>
        <dbReference type="SAM" id="Phobius"/>
    </source>
</evidence>
<organism evidence="3">
    <name type="scientific">Paulinella chromatophora</name>
    <dbReference type="NCBI Taxonomy" id="39717"/>
    <lineage>
        <taxon>Eukaryota</taxon>
        <taxon>Sar</taxon>
        <taxon>Rhizaria</taxon>
        <taxon>Cercozoa</taxon>
        <taxon>Imbricatea</taxon>
        <taxon>Silicofilosea</taxon>
        <taxon>Euglyphida</taxon>
        <taxon>Paulinellidae</taxon>
        <taxon>Paulinella</taxon>
    </lineage>
</organism>
<keyword evidence="1" id="KW-1133">Transmembrane helix</keyword>
<dbReference type="PANTHER" id="PTHR46826:SF1">
    <property type="entry name" value="TVP38_TMEM64 FAMILY MEMBRANE PROTEIN YDJX"/>
    <property type="match status" value="1"/>
</dbReference>
<feature type="transmembrane region" description="Helical" evidence="1">
    <location>
        <begin position="21"/>
        <end position="49"/>
    </location>
</feature>
<evidence type="ECO:0000259" key="2">
    <source>
        <dbReference type="Pfam" id="PF09335"/>
    </source>
</evidence>
<protein>
    <recommendedName>
        <fullName evidence="2">VTT domain-containing protein</fullName>
    </recommendedName>
</protein>
<dbReference type="PANTHER" id="PTHR46826">
    <property type="match status" value="1"/>
</dbReference>